<accession>A0A6C0EI51</accession>
<proteinExistence type="predicted"/>
<sequence>MRINKTKQTRNALRKIRKHAKIKIKIEINKSFLYHIY</sequence>
<reference evidence="1" key="1">
    <citation type="journal article" date="2020" name="Nature">
        <title>Giant virus diversity and host interactions through global metagenomics.</title>
        <authorList>
            <person name="Schulz F."/>
            <person name="Roux S."/>
            <person name="Paez-Espino D."/>
            <person name="Jungbluth S."/>
            <person name="Walsh D.A."/>
            <person name="Denef V.J."/>
            <person name="McMahon K.D."/>
            <person name="Konstantinidis K.T."/>
            <person name="Eloe-Fadrosh E.A."/>
            <person name="Kyrpides N.C."/>
            <person name="Woyke T."/>
        </authorList>
    </citation>
    <scope>NUCLEOTIDE SEQUENCE</scope>
    <source>
        <strain evidence="1">GVMAG-M-3300001348-25</strain>
    </source>
</reference>
<organism evidence="1">
    <name type="scientific">viral metagenome</name>
    <dbReference type="NCBI Taxonomy" id="1070528"/>
    <lineage>
        <taxon>unclassified sequences</taxon>
        <taxon>metagenomes</taxon>
        <taxon>organismal metagenomes</taxon>
    </lineage>
</organism>
<dbReference type="EMBL" id="MN738851">
    <property type="protein sequence ID" value="QHT28060.1"/>
    <property type="molecule type" value="Genomic_DNA"/>
</dbReference>
<evidence type="ECO:0000313" key="1">
    <source>
        <dbReference type="EMBL" id="QHT28060.1"/>
    </source>
</evidence>
<name>A0A6C0EI51_9ZZZZ</name>
<protein>
    <submittedName>
        <fullName evidence="1">Uncharacterized protein</fullName>
    </submittedName>
</protein>
<dbReference type="AlphaFoldDB" id="A0A6C0EI51"/>